<name>A0A8H5I6H6_9HYPO</name>
<dbReference type="Proteomes" id="UP000522262">
    <property type="component" value="Unassembled WGS sequence"/>
</dbReference>
<proteinExistence type="predicted"/>
<gene>
    <name evidence="2" type="ORF">FMEXI_13019</name>
</gene>
<dbReference type="EMBL" id="JAAOAM010000411">
    <property type="protein sequence ID" value="KAF5531377.1"/>
    <property type="molecule type" value="Genomic_DNA"/>
</dbReference>
<evidence type="ECO:0000313" key="2">
    <source>
        <dbReference type="EMBL" id="KAF5531377.1"/>
    </source>
</evidence>
<dbReference type="AlphaFoldDB" id="A0A8H5I6H6"/>
<organism evidence="2 3">
    <name type="scientific">Fusarium mexicanum</name>
    <dbReference type="NCBI Taxonomy" id="751941"/>
    <lineage>
        <taxon>Eukaryota</taxon>
        <taxon>Fungi</taxon>
        <taxon>Dikarya</taxon>
        <taxon>Ascomycota</taxon>
        <taxon>Pezizomycotina</taxon>
        <taxon>Sordariomycetes</taxon>
        <taxon>Hypocreomycetidae</taxon>
        <taxon>Hypocreales</taxon>
        <taxon>Nectriaceae</taxon>
        <taxon>Fusarium</taxon>
        <taxon>Fusarium fujikuroi species complex</taxon>
    </lineage>
</organism>
<protein>
    <submittedName>
        <fullName evidence="2">Uncharacterized protein</fullName>
    </submittedName>
</protein>
<feature type="region of interest" description="Disordered" evidence="1">
    <location>
        <begin position="1"/>
        <end position="49"/>
    </location>
</feature>
<reference evidence="2 3" key="1">
    <citation type="submission" date="2020-05" db="EMBL/GenBank/DDBJ databases">
        <title>Identification and distribution of gene clusters putatively required for synthesis of sphingolipid metabolism inhibitors in phylogenetically diverse species of the filamentous fungus Fusarium.</title>
        <authorList>
            <person name="Kim H.-S."/>
            <person name="Busman M."/>
            <person name="Brown D.W."/>
            <person name="Divon H."/>
            <person name="Uhlig S."/>
            <person name="Proctor R.H."/>
        </authorList>
    </citation>
    <scope>NUCLEOTIDE SEQUENCE [LARGE SCALE GENOMIC DNA]</scope>
    <source>
        <strain evidence="2 3">NRRL 53147</strain>
    </source>
</reference>
<sequence>MDPSGSKTFTCGFDSFFSQSSSPSLSMNPAPVNTPRMPLPAEQPPSDGIFDFGELGGEDLDALSSQAEYLEFPPLEQMSSSQPQQIFSDVDRQMDSEVRKLRTPDVATSSDLTSTFDTYPGYGSLRQDCRLENDLDLGYQHSGASGAFDFGPRKEPSNVRRQCEHRHIDELSLLVRIMALEAHKKDAEIRIEELLKWKASQMARNIEIKNMMDEILEMLRNLETKPSLEK</sequence>
<accession>A0A8H5I6H6</accession>
<comment type="caution">
    <text evidence="2">The sequence shown here is derived from an EMBL/GenBank/DDBJ whole genome shotgun (WGS) entry which is preliminary data.</text>
</comment>
<keyword evidence="3" id="KW-1185">Reference proteome</keyword>
<evidence type="ECO:0000256" key="1">
    <source>
        <dbReference type="SAM" id="MobiDB-lite"/>
    </source>
</evidence>
<feature type="compositionally biased region" description="Low complexity" evidence="1">
    <location>
        <begin position="13"/>
        <end position="26"/>
    </location>
</feature>
<evidence type="ECO:0000313" key="3">
    <source>
        <dbReference type="Proteomes" id="UP000522262"/>
    </source>
</evidence>